<dbReference type="InterPro" id="IPR001965">
    <property type="entry name" value="Znf_PHD"/>
</dbReference>
<dbReference type="Proteomes" id="UP000069940">
    <property type="component" value="Unassembled WGS sequence"/>
</dbReference>
<evidence type="ECO:0000256" key="3">
    <source>
        <dbReference type="ARBA" id="ARBA00022833"/>
    </source>
</evidence>
<dbReference type="SUPFAM" id="SSF53098">
    <property type="entry name" value="Ribonuclease H-like"/>
    <property type="match status" value="1"/>
</dbReference>
<protein>
    <recommendedName>
        <fullName evidence="7">PHD-type domain-containing protein</fullName>
    </recommendedName>
</protein>
<dbReference type="Pfam" id="PF03564">
    <property type="entry name" value="DUF1759"/>
    <property type="match status" value="1"/>
</dbReference>
<feature type="domain" description="PHD-type" evidence="7">
    <location>
        <begin position="15"/>
        <end position="65"/>
    </location>
</feature>
<dbReference type="InterPro" id="IPR019786">
    <property type="entry name" value="Zinc_finger_PHD-type_CS"/>
</dbReference>
<evidence type="ECO:0000313" key="9">
    <source>
        <dbReference type="Proteomes" id="UP000069940"/>
    </source>
</evidence>
<dbReference type="InterPro" id="IPR043128">
    <property type="entry name" value="Rev_trsase/Diguanyl_cyclase"/>
</dbReference>
<evidence type="ECO:0000256" key="1">
    <source>
        <dbReference type="ARBA" id="ARBA00022723"/>
    </source>
</evidence>
<feature type="region of interest" description="Disordered" evidence="6">
    <location>
        <begin position="214"/>
        <end position="286"/>
    </location>
</feature>
<dbReference type="EnsemblMetazoa" id="AALFPA23_015477.R22504">
    <property type="protein sequence ID" value="AALFPA23_015477.P22504"/>
    <property type="gene ID" value="AALFPA23_015477"/>
</dbReference>
<feature type="region of interest" description="Disordered" evidence="6">
    <location>
        <begin position="493"/>
        <end position="512"/>
    </location>
</feature>
<dbReference type="InterPro" id="IPR005312">
    <property type="entry name" value="DUF1759"/>
</dbReference>
<reference evidence="8" key="2">
    <citation type="submission" date="2025-05" db="UniProtKB">
        <authorList>
            <consortium name="EnsemblMetazoa"/>
        </authorList>
    </citation>
    <scope>IDENTIFICATION</scope>
    <source>
        <strain evidence="8">Foshan</strain>
    </source>
</reference>
<sequence>MNIQGPNLNSTEITDCSCAICNGPDHDDVGMVGCDNCSQWFHFKCVGVSADVKDISWVCITCKEKPMAAAEGGDKVEPAIQQKGVLKPDTVPAEKSTALEDPGAEVSAVEDLERELERIEEMRNEQMRRFELEKKVHRRRLEVQRELAEQRQKMEREKRQIELEFEKEQLQKAIAEEDAFRKKQQAMRDELQGNLDQLRQRQTGNSLQMKAICAPQSSGKSSAENVATVVQTESSVRPRDYRGAYSKHSTPKRSKEIPAILPRTEQRPAPEINPEADISSDEEQSVPDAAPVLQAARPTSAQLSARQFLAKKLPVFTGRPEDWPMFISSYQTANEACGFSNVENLARLQECLKGQALEAVRSRLLLPNAVPQIINSLQMLYGRPEQLLNMLLSKVRKAESPKADRLNTFINFGMIVQQLVDHLEATNMRDHLVNPMLIQELVEKLPAGTKMEWVRYKRQVVGVTLRTLSDFLSEIVRDASEATLYNDLTLLPRAPHDNRPSRKGKANKEGHEGFVHTHGATVNVGSGKKPAETQQGSRTPCLMCDRTDHRVRNCSEFRKLEPADRMKAVEKWELCQICLNDHGKAKCKLNIMCKVDNCGQRHNTLLHQPRSMLRSDCNTHMQVGLCQPVIFRMVAVTIYNGYHAINTLAFLDEGSSYTLIESSLTNRLKIKGQTLPLRVTWTAGMTRLERESQQPQLTLSARGSNEKYLIRNVHTVQSLKLPEQALRYAEMANQYRHLQNLPVVDYDKEPPKILIGLKHLHLFAPLESRVGKPGEPIAVRSKLGWTVYGSQIPDEVTSPYVGYHSCDGVTNQELHDLLRSHYALEDAGISVDVLPESNEDLRARHIMESTTEKIGDRFQTGLLWKEDDPQFPDSYSMAHRRMKCLERRLQKDPELEKNVQTQIVEYQHKGYCHKATENELTSVDPRKVWYLPLSVVLNPKKPGKVRLVWDAAAAVQGVSLNSQLLKGPDFLTSLPSVICQFREHRIGFGGDIREMFHQVRIRPEDRQAQRFLFSGQVYVMDCAIFGATCSPSQAMYVKDSNAKQWESKYPEASMAVVRKHYVDDYFDSTHTVEEAVQRAREVRFIHSQAGFEIRNWVSNSEAFLQQLGETERSEAVHFNRDKSTDTERVLGIIWSPAEDVFKFSTKIRDDLLPYLLEGKRPTKRIVLSCVMSLFDPLGLLAPFTIYGRILIQSLWRTGCEWDETIDDESARKWALWISRLSVVESVKVPRYHFGDGILLKKDSLELHIFTDASECAYGCVAYFRIMAGGVPRCSLVQAKSKVAPLKPCTIPRLELMAAVLGARMVRTIKESHNLEIQRVYLWTDSRTVHSWIRSYLWRYRIFTALRVGEILNRTMASDWRWVPTRLNVADEVTKWSNGPKLETDSRWYKGPSFLYLPEEAWPTQPEITPNVREELRTTFLFHDLEFAEPIVDVMRFSKWNVLVRTVACVHRFIRNLRRRQQGRPIEALPTTDKVRSVVRRLVPSNKQALRREEFQDAERFLWKMAQVERFAAEIRILQQNRSGKNLPKAEKDSDLHKLSLVLDEFAGRDVFESMTGDAEALRDSYKRSQQLSNKIWKRWLEEYLPSINKRSKWHAESEPITEGDIVFVADEDNRKLWVRGVVQEVIRSADGRVRQAIVRTKKGLYRRAVAKLAVPEIRTVNSGSNESAQESRGGAVEAPPTGNTGTAHDHSSEAKLGQP</sequence>
<evidence type="ECO:0000256" key="4">
    <source>
        <dbReference type="PROSITE-ProRule" id="PRU00146"/>
    </source>
</evidence>
<keyword evidence="2 4" id="KW-0863">Zinc-finger</keyword>
<dbReference type="Pfam" id="PF18701">
    <property type="entry name" value="DUF5641"/>
    <property type="match status" value="1"/>
</dbReference>
<feature type="compositionally biased region" description="Polar residues" evidence="6">
    <location>
        <begin position="215"/>
        <end position="235"/>
    </location>
</feature>
<dbReference type="CDD" id="cd15522">
    <property type="entry name" value="PHD_TAF3"/>
    <property type="match status" value="1"/>
</dbReference>
<feature type="compositionally biased region" description="Polar residues" evidence="6">
    <location>
        <begin position="1661"/>
        <end position="1670"/>
    </location>
</feature>
<dbReference type="InterPro" id="IPR011011">
    <property type="entry name" value="Znf_FYVE_PHD"/>
</dbReference>
<dbReference type="PANTHER" id="PTHR47331:SF5">
    <property type="entry name" value="RIBONUCLEASE H"/>
    <property type="match status" value="1"/>
</dbReference>
<dbReference type="PANTHER" id="PTHR47331">
    <property type="entry name" value="PHD-TYPE DOMAIN-CONTAINING PROTEIN"/>
    <property type="match status" value="1"/>
</dbReference>
<name>A0ABM1Z6A8_AEDAL</name>
<keyword evidence="5" id="KW-0175">Coiled coil</keyword>
<dbReference type="PROSITE" id="PS50016">
    <property type="entry name" value="ZF_PHD_2"/>
    <property type="match status" value="1"/>
</dbReference>
<dbReference type="PROSITE" id="PS01359">
    <property type="entry name" value="ZF_PHD_1"/>
    <property type="match status" value="1"/>
</dbReference>
<dbReference type="Gene3D" id="3.30.40.10">
    <property type="entry name" value="Zinc/RING finger domain, C3HC4 (zinc finger)"/>
    <property type="match status" value="1"/>
</dbReference>
<organism evidence="8 9">
    <name type="scientific">Aedes albopictus</name>
    <name type="common">Asian tiger mosquito</name>
    <name type="synonym">Stegomyia albopicta</name>
    <dbReference type="NCBI Taxonomy" id="7160"/>
    <lineage>
        <taxon>Eukaryota</taxon>
        <taxon>Metazoa</taxon>
        <taxon>Ecdysozoa</taxon>
        <taxon>Arthropoda</taxon>
        <taxon>Hexapoda</taxon>
        <taxon>Insecta</taxon>
        <taxon>Pterygota</taxon>
        <taxon>Neoptera</taxon>
        <taxon>Endopterygota</taxon>
        <taxon>Diptera</taxon>
        <taxon>Nematocera</taxon>
        <taxon>Culicoidea</taxon>
        <taxon>Culicidae</taxon>
        <taxon>Culicinae</taxon>
        <taxon>Aedini</taxon>
        <taxon>Aedes</taxon>
        <taxon>Stegomyia</taxon>
    </lineage>
</organism>
<dbReference type="InterPro" id="IPR043502">
    <property type="entry name" value="DNA/RNA_pol_sf"/>
</dbReference>
<dbReference type="InterPro" id="IPR019787">
    <property type="entry name" value="Znf_PHD-finger"/>
</dbReference>
<dbReference type="InterPro" id="IPR008042">
    <property type="entry name" value="Retrotrans_Pao"/>
</dbReference>
<dbReference type="Pfam" id="PF00628">
    <property type="entry name" value="PHD"/>
    <property type="match status" value="1"/>
</dbReference>
<evidence type="ECO:0000259" key="7">
    <source>
        <dbReference type="PROSITE" id="PS50016"/>
    </source>
</evidence>
<dbReference type="SMART" id="SM00249">
    <property type="entry name" value="PHD"/>
    <property type="match status" value="1"/>
</dbReference>
<dbReference type="RefSeq" id="XP_062700094.1">
    <property type="nucleotide sequence ID" value="XM_062844110.1"/>
</dbReference>
<evidence type="ECO:0000256" key="6">
    <source>
        <dbReference type="SAM" id="MobiDB-lite"/>
    </source>
</evidence>
<evidence type="ECO:0000256" key="5">
    <source>
        <dbReference type="SAM" id="Coils"/>
    </source>
</evidence>
<dbReference type="GeneID" id="134284740"/>
<keyword evidence="1" id="KW-0479">Metal-binding</keyword>
<proteinExistence type="predicted"/>
<accession>A0ABM1Z6A8</accession>
<feature type="region of interest" description="Disordered" evidence="6">
    <location>
        <begin position="1661"/>
        <end position="1699"/>
    </location>
</feature>
<reference evidence="9" key="1">
    <citation type="journal article" date="2015" name="Proc. Natl. Acad. Sci. U.S.A.">
        <title>Genome sequence of the Asian Tiger mosquito, Aedes albopictus, reveals insights into its biology, genetics, and evolution.</title>
        <authorList>
            <person name="Chen X.G."/>
            <person name="Jiang X."/>
            <person name="Gu J."/>
            <person name="Xu M."/>
            <person name="Wu Y."/>
            <person name="Deng Y."/>
            <person name="Zhang C."/>
            <person name="Bonizzoni M."/>
            <person name="Dermauw W."/>
            <person name="Vontas J."/>
            <person name="Armbruster P."/>
            <person name="Huang X."/>
            <person name="Yang Y."/>
            <person name="Zhang H."/>
            <person name="He W."/>
            <person name="Peng H."/>
            <person name="Liu Y."/>
            <person name="Wu K."/>
            <person name="Chen J."/>
            <person name="Lirakis M."/>
            <person name="Topalis P."/>
            <person name="Van Leeuwen T."/>
            <person name="Hall A.B."/>
            <person name="Jiang X."/>
            <person name="Thorpe C."/>
            <person name="Mueller R.L."/>
            <person name="Sun C."/>
            <person name="Waterhouse R.M."/>
            <person name="Yan G."/>
            <person name="Tu Z.J."/>
            <person name="Fang X."/>
            <person name="James A.A."/>
        </authorList>
    </citation>
    <scope>NUCLEOTIDE SEQUENCE [LARGE SCALE GENOMIC DNA]</scope>
    <source>
        <strain evidence="9">Foshan</strain>
    </source>
</reference>
<feature type="compositionally biased region" description="Basic and acidic residues" evidence="6">
    <location>
        <begin position="494"/>
        <end position="512"/>
    </location>
</feature>
<evidence type="ECO:0000313" key="8">
    <source>
        <dbReference type="EnsemblMetazoa" id="AALFPA23_015477.P22504"/>
    </source>
</evidence>
<dbReference type="Gene3D" id="3.10.10.10">
    <property type="entry name" value="HIV Type 1 Reverse Transcriptase, subunit A, domain 1"/>
    <property type="match status" value="1"/>
</dbReference>
<keyword evidence="3" id="KW-0862">Zinc</keyword>
<dbReference type="Pfam" id="PF05380">
    <property type="entry name" value="Peptidase_A17"/>
    <property type="match status" value="1"/>
</dbReference>
<dbReference type="SUPFAM" id="SSF56672">
    <property type="entry name" value="DNA/RNA polymerases"/>
    <property type="match status" value="1"/>
</dbReference>
<feature type="coiled-coil region" evidence="5">
    <location>
        <begin position="105"/>
        <end position="201"/>
    </location>
</feature>
<dbReference type="Gene3D" id="3.30.70.270">
    <property type="match status" value="1"/>
</dbReference>
<dbReference type="InterPro" id="IPR040676">
    <property type="entry name" value="DUF5641"/>
</dbReference>
<feature type="region of interest" description="Disordered" evidence="6">
    <location>
        <begin position="519"/>
        <end position="538"/>
    </location>
</feature>
<dbReference type="SUPFAM" id="SSF57903">
    <property type="entry name" value="FYVE/PHD zinc finger"/>
    <property type="match status" value="1"/>
</dbReference>
<evidence type="ECO:0000256" key="2">
    <source>
        <dbReference type="ARBA" id="ARBA00022771"/>
    </source>
</evidence>
<dbReference type="InterPro" id="IPR013083">
    <property type="entry name" value="Znf_RING/FYVE/PHD"/>
</dbReference>
<dbReference type="InterPro" id="IPR012337">
    <property type="entry name" value="RNaseH-like_sf"/>
</dbReference>
<keyword evidence="9" id="KW-1185">Reference proteome</keyword>